<evidence type="ECO:0000256" key="3">
    <source>
        <dbReference type="ARBA" id="ARBA00022449"/>
    </source>
</evidence>
<evidence type="ECO:0000256" key="7">
    <source>
        <dbReference type="ARBA" id="ARBA00023065"/>
    </source>
</evidence>
<evidence type="ECO:0000256" key="2">
    <source>
        <dbReference type="ARBA" id="ARBA00022448"/>
    </source>
</evidence>
<accession>A0A8K0L689</accession>
<keyword evidence="14" id="KW-1185">Reference proteome</keyword>
<dbReference type="Gene3D" id="1.20.1530.20">
    <property type="match status" value="3"/>
</dbReference>
<comment type="caution">
    <text evidence="13">The sequence shown here is derived from an EMBL/GenBank/DDBJ whole genome shotgun (WGS) entry which is preliminary data.</text>
</comment>
<organism evidence="13 14">
    <name type="scientific">Elsinoe batatas</name>
    <dbReference type="NCBI Taxonomy" id="2601811"/>
    <lineage>
        <taxon>Eukaryota</taxon>
        <taxon>Fungi</taxon>
        <taxon>Dikarya</taxon>
        <taxon>Ascomycota</taxon>
        <taxon>Pezizomycotina</taxon>
        <taxon>Dothideomycetes</taxon>
        <taxon>Dothideomycetidae</taxon>
        <taxon>Myriangiales</taxon>
        <taxon>Elsinoaceae</taxon>
        <taxon>Elsinoe</taxon>
    </lineage>
</organism>
<keyword evidence="4 11" id="KW-0812">Transmembrane</keyword>
<dbReference type="OrthoDB" id="1288932at2759"/>
<feature type="transmembrane region" description="Helical" evidence="11">
    <location>
        <begin position="205"/>
        <end position="224"/>
    </location>
</feature>
<reference evidence="13" key="1">
    <citation type="submission" date="2021-07" db="EMBL/GenBank/DDBJ databases">
        <title>Elsinoe batatas strain:CRI-CJ2 Genome sequencing and assembly.</title>
        <authorList>
            <person name="Huang L."/>
        </authorList>
    </citation>
    <scope>NUCLEOTIDE SEQUENCE</scope>
    <source>
        <strain evidence="13">CRI-CJ2</strain>
    </source>
</reference>
<dbReference type="GO" id="GO:0006814">
    <property type="term" value="P:sodium ion transport"/>
    <property type="evidence" value="ECO:0007669"/>
    <property type="project" value="UniProtKB-KW"/>
</dbReference>
<feature type="transmembrane region" description="Helical" evidence="11">
    <location>
        <begin position="12"/>
        <end position="36"/>
    </location>
</feature>
<feature type="transmembrane region" description="Helical" evidence="11">
    <location>
        <begin position="165"/>
        <end position="185"/>
    </location>
</feature>
<dbReference type="Proteomes" id="UP000809789">
    <property type="component" value="Unassembled WGS sequence"/>
</dbReference>
<feature type="domain" description="Cation/H+ exchanger transmembrane" evidence="12">
    <location>
        <begin position="48"/>
        <end position="296"/>
    </location>
</feature>
<evidence type="ECO:0000256" key="4">
    <source>
        <dbReference type="ARBA" id="ARBA00022692"/>
    </source>
</evidence>
<dbReference type="InterPro" id="IPR038770">
    <property type="entry name" value="Na+/solute_symporter_sf"/>
</dbReference>
<evidence type="ECO:0000256" key="6">
    <source>
        <dbReference type="ARBA" id="ARBA00023053"/>
    </source>
</evidence>
<gene>
    <name evidence="13" type="ORF">KVT40_003124</name>
</gene>
<feature type="transmembrane region" description="Helical" evidence="11">
    <location>
        <begin position="478"/>
        <end position="503"/>
    </location>
</feature>
<feature type="compositionally biased region" description="Polar residues" evidence="10">
    <location>
        <begin position="443"/>
        <end position="466"/>
    </location>
</feature>
<name>A0A8K0L689_9PEZI</name>
<comment type="subcellular location">
    <subcellularLocation>
        <location evidence="1">Membrane</location>
        <topology evidence="1">Multi-pass membrane protein</topology>
    </subcellularLocation>
</comment>
<dbReference type="InterPro" id="IPR006153">
    <property type="entry name" value="Cation/H_exchanger_TM"/>
</dbReference>
<evidence type="ECO:0000256" key="5">
    <source>
        <dbReference type="ARBA" id="ARBA00022989"/>
    </source>
</evidence>
<keyword evidence="7" id="KW-0406">Ion transport</keyword>
<proteinExistence type="predicted"/>
<keyword evidence="6" id="KW-0915">Sodium</keyword>
<dbReference type="EMBL" id="JAESVG020000003">
    <property type="protein sequence ID" value="KAG8629259.1"/>
    <property type="molecule type" value="Genomic_DNA"/>
</dbReference>
<evidence type="ECO:0000313" key="13">
    <source>
        <dbReference type="EMBL" id="KAG8629259.1"/>
    </source>
</evidence>
<keyword evidence="5 11" id="KW-1133">Transmembrane helix</keyword>
<feature type="transmembrane region" description="Helical" evidence="11">
    <location>
        <begin position="72"/>
        <end position="90"/>
    </location>
</feature>
<feature type="transmembrane region" description="Helical" evidence="11">
    <location>
        <begin position="352"/>
        <end position="373"/>
    </location>
</feature>
<dbReference type="GO" id="GO:0016020">
    <property type="term" value="C:membrane"/>
    <property type="evidence" value="ECO:0007669"/>
    <property type="project" value="UniProtKB-SubCell"/>
</dbReference>
<dbReference type="PANTHER" id="PTHR43562">
    <property type="entry name" value="NAPA-TYPE SODIUM/HYDROGEN ANTIPORTER"/>
    <property type="match status" value="1"/>
</dbReference>
<dbReference type="AlphaFoldDB" id="A0A8K0L689"/>
<evidence type="ECO:0000259" key="12">
    <source>
        <dbReference type="Pfam" id="PF00999"/>
    </source>
</evidence>
<keyword evidence="9" id="KW-0739">Sodium transport</keyword>
<protein>
    <recommendedName>
        <fullName evidence="12">Cation/H+ exchanger transmembrane domain-containing protein</fullName>
    </recommendedName>
</protein>
<evidence type="ECO:0000256" key="9">
    <source>
        <dbReference type="ARBA" id="ARBA00023201"/>
    </source>
</evidence>
<evidence type="ECO:0000256" key="11">
    <source>
        <dbReference type="SAM" id="Phobius"/>
    </source>
</evidence>
<keyword evidence="2" id="KW-0813">Transport</keyword>
<feature type="transmembrane region" description="Helical" evidence="11">
    <location>
        <begin position="102"/>
        <end position="126"/>
    </location>
</feature>
<feature type="region of interest" description="Disordered" evidence="10">
    <location>
        <begin position="298"/>
        <end position="329"/>
    </location>
</feature>
<evidence type="ECO:0000256" key="10">
    <source>
        <dbReference type="SAM" id="MobiDB-lite"/>
    </source>
</evidence>
<sequence>MEATAVPPEATSLAYIEPATVLLLIVTSLILFLNVLNSILDHFIYCGLIGQIFLGVLYGQTGAKWLDLDLQVLIQTLGYLGLVLIVYEGGLSTSIATLKSNLYLSVLVAITGVAVPMGLSFSLMAILPIGPLQAFAAGAALCATSLGTTFTVLSTSGLSETKLGVMLSSAAMIDDVVGLVMIQVIENLGSATGGGFSATTIIRPVFVSLGLAIVVPIICSWVLMPGRRLLRSWSAGTAMERTLKLRETAFVTHTLLLIGLSVGAYYAGTSILFAAYLAGAVVSWWDALPAVPTTEKDAVRASSSGPELQRRDSSSLPQSSTTISHEEPPENTGMAVYHHYYHPAIQRILRPFFFASIGFSIPITQLFTGWIIWRGLVYSVLMTIGKLMCGLWLVRFNPSFGITASLKRLIPTFSKKTKDAKSSAGSKSEGATLALTEAPSPAEPTQSSAVVTSPSDRSSEKVSSNVSRKRRPAIPKPLSLYPSYILGCAMVARGEIGFLISSLAESQGVFSGGQQPAGESSDLFLVVTWAILLCTILGPLVVGLLVRRVKKLQNEERERERNRGAGREDPLGVWGVIRV</sequence>
<evidence type="ECO:0000256" key="8">
    <source>
        <dbReference type="ARBA" id="ARBA00023136"/>
    </source>
</evidence>
<feature type="region of interest" description="Disordered" evidence="10">
    <location>
        <begin position="418"/>
        <end position="470"/>
    </location>
</feature>
<feature type="transmembrane region" description="Helical" evidence="11">
    <location>
        <begin position="523"/>
        <end position="546"/>
    </location>
</feature>
<dbReference type="PANTHER" id="PTHR43562:SF3">
    <property type="entry name" value="SODIUM ION_PROTON EXCHANGER (EUROFUNG)"/>
    <property type="match status" value="1"/>
</dbReference>
<dbReference type="GO" id="GO:0015297">
    <property type="term" value="F:antiporter activity"/>
    <property type="evidence" value="ECO:0007669"/>
    <property type="project" value="UniProtKB-KW"/>
</dbReference>
<evidence type="ECO:0000313" key="14">
    <source>
        <dbReference type="Proteomes" id="UP000809789"/>
    </source>
</evidence>
<keyword evidence="3" id="KW-0050">Antiport</keyword>
<evidence type="ECO:0000256" key="1">
    <source>
        <dbReference type="ARBA" id="ARBA00004141"/>
    </source>
</evidence>
<keyword evidence="8 11" id="KW-0472">Membrane</keyword>
<feature type="transmembrane region" description="Helical" evidence="11">
    <location>
        <begin position="245"/>
        <end position="267"/>
    </location>
</feature>
<dbReference type="GO" id="GO:1902600">
    <property type="term" value="P:proton transmembrane transport"/>
    <property type="evidence" value="ECO:0007669"/>
    <property type="project" value="InterPro"/>
</dbReference>
<feature type="compositionally biased region" description="Low complexity" evidence="10">
    <location>
        <begin position="314"/>
        <end position="323"/>
    </location>
</feature>
<feature type="transmembrane region" description="Helical" evidence="11">
    <location>
        <begin position="132"/>
        <end position="153"/>
    </location>
</feature>
<feature type="transmembrane region" description="Helical" evidence="11">
    <location>
        <begin position="43"/>
        <end position="60"/>
    </location>
</feature>
<dbReference type="Pfam" id="PF00999">
    <property type="entry name" value="Na_H_Exchanger"/>
    <property type="match status" value="1"/>
</dbReference>